<dbReference type="AlphaFoldDB" id="A0A7Y9IBG9"/>
<evidence type="ECO:0008006" key="5">
    <source>
        <dbReference type="Google" id="ProtNLM"/>
    </source>
</evidence>
<dbReference type="Proteomes" id="UP000569914">
    <property type="component" value="Unassembled WGS sequence"/>
</dbReference>
<dbReference type="EMBL" id="JACCBU010000001">
    <property type="protein sequence ID" value="NYE73767.1"/>
    <property type="molecule type" value="Genomic_DNA"/>
</dbReference>
<feature type="signal peptide" evidence="2">
    <location>
        <begin position="1"/>
        <end position="28"/>
    </location>
</feature>
<evidence type="ECO:0000256" key="2">
    <source>
        <dbReference type="SAM" id="SignalP"/>
    </source>
</evidence>
<keyword evidence="4" id="KW-1185">Reference proteome</keyword>
<sequence length="471" mass="51386">MSTPRRTGVASALAILLFLSACSTPVRINGAEVDSKVPFLSLLEQEWRKERAGEKHASLANETSCWLLREPKTGNLQPRAFCGPIRHLEDAGKPGVFDEMEFEPRLIGDKQVSVDPDDVDPGDTGLEAPEGVELYRPDGRTPVPAEQVPQPQPPAAGSGEIIKYESASFQTGTEPEDAVIKAPGFTFTLNRFGTLDRLGVGGGRRWPLVPADHEEFLAFTVTRLYDPEFNRGRAGTPETYSLRVGEKTTPLEELLGYKKGLFAISEDPVTLVASVPVGAEAELVVGVAGVDQTISLRTGKRTSTTAAAYYRGKTTAGANRQYTPRPATNGDFQLQHSITFTEASVSPFDRDRSWAPKGQMWLYLDWDQRTSQRAGAKANLYRADYDPGDSIRLTGPDKKAIEIVEGNPVSKINSDRDGTIVALVPDSITSITVEYAPQGHFQVTSSYTNSDATPKEGDFKFEPETFTIDLS</sequence>
<gene>
    <name evidence="3" type="ORF">BKA15_005096</name>
</gene>
<proteinExistence type="predicted"/>
<protein>
    <recommendedName>
        <fullName evidence="5">Lipoprotein</fullName>
    </recommendedName>
</protein>
<feature type="region of interest" description="Disordered" evidence="1">
    <location>
        <begin position="109"/>
        <end position="132"/>
    </location>
</feature>
<accession>A0A7Y9IBG9</accession>
<feature type="chain" id="PRO_5038954518" description="Lipoprotein" evidence="2">
    <location>
        <begin position="29"/>
        <end position="471"/>
    </location>
</feature>
<reference evidence="3 4" key="1">
    <citation type="submission" date="2020-07" db="EMBL/GenBank/DDBJ databases">
        <title>Sequencing the genomes of 1000 actinobacteria strains.</title>
        <authorList>
            <person name="Klenk H.-P."/>
        </authorList>
    </citation>
    <scope>NUCLEOTIDE SEQUENCE [LARGE SCALE GENOMIC DNA]</scope>
    <source>
        <strain evidence="3 4">DSM 22083</strain>
    </source>
</reference>
<dbReference type="RefSeq" id="WP_179755510.1">
    <property type="nucleotide sequence ID" value="NZ_JACCBU010000001.1"/>
</dbReference>
<evidence type="ECO:0000313" key="3">
    <source>
        <dbReference type="EMBL" id="NYE73767.1"/>
    </source>
</evidence>
<evidence type="ECO:0000256" key="1">
    <source>
        <dbReference type="SAM" id="MobiDB-lite"/>
    </source>
</evidence>
<dbReference type="PROSITE" id="PS51257">
    <property type="entry name" value="PROKAR_LIPOPROTEIN"/>
    <property type="match status" value="1"/>
</dbReference>
<organism evidence="3 4">
    <name type="scientific">Microlunatus parietis</name>
    <dbReference type="NCBI Taxonomy" id="682979"/>
    <lineage>
        <taxon>Bacteria</taxon>
        <taxon>Bacillati</taxon>
        <taxon>Actinomycetota</taxon>
        <taxon>Actinomycetes</taxon>
        <taxon>Propionibacteriales</taxon>
        <taxon>Propionibacteriaceae</taxon>
        <taxon>Microlunatus</taxon>
    </lineage>
</organism>
<keyword evidence="2" id="KW-0732">Signal</keyword>
<evidence type="ECO:0000313" key="4">
    <source>
        <dbReference type="Proteomes" id="UP000569914"/>
    </source>
</evidence>
<comment type="caution">
    <text evidence="3">The sequence shown here is derived from an EMBL/GenBank/DDBJ whole genome shotgun (WGS) entry which is preliminary data.</text>
</comment>
<name>A0A7Y9IBG9_9ACTN</name>